<dbReference type="InterPro" id="IPR051945">
    <property type="entry name" value="RRM_MRD1_RNA_proc_ribogen"/>
</dbReference>
<dbReference type="PROSITE" id="PS50102">
    <property type="entry name" value="RRM"/>
    <property type="match status" value="1"/>
</dbReference>
<dbReference type="SMART" id="SM00360">
    <property type="entry name" value="RRM"/>
    <property type="match status" value="1"/>
</dbReference>
<dbReference type="InParanoid" id="E2BEV7"/>
<dbReference type="STRING" id="610380.E2BEV7"/>
<feature type="transmembrane region" description="Helical" evidence="6">
    <location>
        <begin position="200"/>
        <end position="226"/>
    </location>
</feature>
<sequence length="242" mass="28158">MVNGCAFVQFDHVQSAVKAIHYANMQLFLNRTIVVDWAVLKNKFLKNITENNVKPQIKIESVDKDDADDWNAKIDRCDCRKPSCNRCINSDMAKHMKLEQWKSQILRNLNMFVSRVRFVVHNLPLDLDDAQLIQLFKDLSGFKAIIKEARVMHDSKKVDTAGRGKSKEYGFVTFTTHEDALKALRSINNPNIFSKNRVIIYIYMCVCVCVCAHVFLLSLTIFLSFIHYEIFINKFLFHKLYI</sequence>
<reference evidence="8 9" key="1">
    <citation type="journal article" date="2010" name="Science">
        <title>Genomic comparison of the ants Camponotus floridanus and Harpegnathos saltator.</title>
        <authorList>
            <person name="Bonasio R."/>
            <person name="Zhang G."/>
            <person name="Ye C."/>
            <person name="Mutti N.S."/>
            <person name="Fang X."/>
            <person name="Qin N."/>
            <person name="Donahue G."/>
            <person name="Yang P."/>
            <person name="Li Q."/>
            <person name="Li C."/>
            <person name="Zhang P."/>
            <person name="Huang Z."/>
            <person name="Berger S.L."/>
            <person name="Reinberg D."/>
            <person name="Wang J."/>
            <person name="Liebig J."/>
        </authorList>
    </citation>
    <scope>NUCLEOTIDE SEQUENCE [LARGE SCALE GENOMIC DNA]</scope>
    <source>
        <strain evidence="8 9">R22 G/1</strain>
    </source>
</reference>
<keyword evidence="3 5" id="KW-0694">RNA-binding</keyword>
<accession>E2BEV7</accession>
<dbReference type="InterPro" id="IPR012677">
    <property type="entry name" value="Nucleotide-bd_a/b_plait_sf"/>
</dbReference>
<proteinExistence type="predicted"/>
<evidence type="ECO:0000313" key="8">
    <source>
        <dbReference type="EMBL" id="EFN85761.1"/>
    </source>
</evidence>
<dbReference type="InterPro" id="IPR035979">
    <property type="entry name" value="RBD_domain_sf"/>
</dbReference>
<dbReference type="SUPFAM" id="SSF54928">
    <property type="entry name" value="RNA-binding domain, RBD"/>
    <property type="match status" value="1"/>
</dbReference>
<dbReference type="Pfam" id="PF00076">
    <property type="entry name" value="RRM_1"/>
    <property type="match status" value="1"/>
</dbReference>
<dbReference type="PANTHER" id="PTHR48039">
    <property type="entry name" value="RNA-BINDING MOTIF PROTEIN 14B"/>
    <property type="match status" value="1"/>
</dbReference>
<evidence type="ECO:0000259" key="7">
    <source>
        <dbReference type="PROSITE" id="PS50102"/>
    </source>
</evidence>
<dbReference type="OrthoDB" id="3945418at2759"/>
<evidence type="ECO:0000256" key="2">
    <source>
        <dbReference type="ARBA" id="ARBA00022737"/>
    </source>
</evidence>
<evidence type="ECO:0000256" key="4">
    <source>
        <dbReference type="ARBA" id="ARBA00023242"/>
    </source>
</evidence>
<keyword evidence="6" id="KW-0812">Transmembrane</keyword>
<evidence type="ECO:0000256" key="6">
    <source>
        <dbReference type="SAM" id="Phobius"/>
    </source>
</evidence>
<keyword evidence="6" id="KW-1133">Transmembrane helix</keyword>
<dbReference type="PANTHER" id="PTHR48039:SF5">
    <property type="entry name" value="RNA-BINDING PROTEIN 28"/>
    <property type="match status" value="1"/>
</dbReference>
<feature type="domain" description="RRM" evidence="7">
    <location>
        <begin position="116"/>
        <end position="199"/>
    </location>
</feature>
<organism evidence="9">
    <name type="scientific">Harpegnathos saltator</name>
    <name type="common">Jerdon's jumping ant</name>
    <dbReference type="NCBI Taxonomy" id="610380"/>
    <lineage>
        <taxon>Eukaryota</taxon>
        <taxon>Metazoa</taxon>
        <taxon>Ecdysozoa</taxon>
        <taxon>Arthropoda</taxon>
        <taxon>Hexapoda</taxon>
        <taxon>Insecta</taxon>
        <taxon>Pterygota</taxon>
        <taxon>Neoptera</taxon>
        <taxon>Endopterygota</taxon>
        <taxon>Hymenoptera</taxon>
        <taxon>Apocrita</taxon>
        <taxon>Aculeata</taxon>
        <taxon>Formicoidea</taxon>
        <taxon>Formicidae</taxon>
        <taxon>Ponerinae</taxon>
        <taxon>Ponerini</taxon>
        <taxon>Harpegnathos</taxon>
    </lineage>
</organism>
<dbReference type="FunFam" id="3.30.70.330:FF:000182">
    <property type="entry name" value="RNA-binding motif protein 28"/>
    <property type="match status" value="1"/>
</dbReference>
<evidence type="ECO:0000256" key="1">
    <source>
        <dbReference type="ARBA" id="ARBA00004123"/>
    </source>
</evidence>
<dbReference type="AlphaFoldDB" id="E2BEV7"/>
<dbReference type="EMBL" id="GL447881">
    <property type="protein sequence ID" value="EFN85761.1"/>
    <property type="molecule type" value="Genomic_DNA"/>
</dbReference>
<keyword evidence="9" id="KW-1185">Reference proteome</keyword>
<dbReference type="InterPro" id="IPR000504">
    <property type="entry name" value="RRM_dom"/>
</dbReference>
<name>E2BEV7_HARSA</name>
<evidence type="ECO:0000256" key="5">
    <source>
        <dbReference type="PROSITE-ProRule" id="PRU00176"/>
    </source>
</evidence>
<dbReference type="GO" id="GO:0003729">
    <property type="term" value="F:mRNA binding"/>
    <property type="evidence" value="ECO:0007669"/>
    <property type="project" value="TreeGrafter"/>
</dbReference>
<gene>
    <name evidence="8" type="ORF">EAI_17505</name>
</gene>
<keyword evidence="6" id="KW-0472">Membrane</keyword>
<dbReference type="GO" id="GO:0005730">
    <property type="term" value="C:nucleolus"/>
    <property type="evidence" value="ECO:0007669"/>
    <property type="project" value="TreeGrafter"/>
</dbReference>
<protein>
    <submittedName>
        <fullName evidence="8">RNA-binding protein 28</fullName>
    </submittedName>
</protein>
<comment type="subcellular location">
    <subcellularLocation>
        <location evidence="1">Nucleus</location>
    </subcellularLocation>
</comment>
<dbReference type="Gene3D" id="3.30.70.330">
    <property type="match status" value="2"/>
</dbReference>
<evidence type="ECO:0000313" key="9">
    <source>
        <dbReference type="Proteomes" id="UP000008237"/>
    </source>
</evidence>
<dbReference type="Proteomes" id="UP000008237">
    <property type="component" value="Unassembled WGS sequence"/>
</dbReference>
<keyword evidence="2" id="KW-0677">Repeat</keyword>
<evidence type="ECO:0000256" key="3">
    <source>
        <dbReference type="ARBA" id="ARBA00022884"/>
    </source>
</evidence>
<keyword evidence="4" id="KW-0539">Nucleus</keyword>